<dbReference type="CDD" id="cd06170">
    <property type="entry name" value="LuxR_C_like"/>
    <property type="match status" value="1"/>
</dbReference>
<dbReference type="SMART" id="SM00421">
    <property type="entry name" value="HTH_LUXR"/>
    <property type="match status" value="1"/>
</dbReference>
<evidence type="ECO:0000313" key="4">
    <source>
        <dbReference type="EMBL" id="MBL7254367.1"/>
    </source>
</evidence>
<dbReference type="Pfam" id="PF13191">
    <property type="entry name" value="AAA_16"/>
    <property type="match status" value="1"/>
</dbReference>
<dbReference type="SUPFAM" id="SSF52540">
    <property type="entry name" value="P-loop containing nucleoside triphosphate hydrolases"/>
    <property type="match status" value="1"/>
</dbReference>
<dbReference type="InterPro" id="IPR041664">
    <property type="entry name" value="AAA_16"/>
</dbReference>
<dbReference type="InterPro" id="IPR016032">
    <property type="entry name" value="Sig_transdc_resp-reg_C-effctor"/>
</dbReference>
<protein>
    <submittedName>
        <fullName evidence="4">AAA family ATPase</fullName>
    </submittedName>
</protein>
<dbReference type="SUPFAM" id="SSF46894">
    <property type="entry name" value="C-terminal effector domain of the bipartite response regulators"/>
    <property type="match status" value="1"/>
</dbReference>
<gene>
    <name evidence="4" type="ORF">JKJ07_08595</name>
</gene>
<keyword evidence="5" id="KW-1185">Reference proteome</keyword>
<dbReference type="PROSITE" id="PS00622">
    <property type="entry name" value="HTH_LUXR_1"/>
    <property type="match status" value="1"/>
</dbReference>
<comment type="caution">
    <text evidence="4">The sequence shown here is derived from an EMBL/GenBank/DDBJ whole genome shotgun (WGS) entry which is preliminary data.</text>
</comment>
<dbReference type="Gene3D" id="3.40.50.300">
    <property type="entry name" value="P-loop containing nucleotide triphosphate hydrolases"/>
    <property type="match status" value="1"/>
</dbReference>
<proteinExistence type="predicted"/>
<name>A0ABS1VKR6_9ACTN</name>
<evidence type="ECO:0000313" key="5">
    <source>
        <dbReference type="Proteomes" id="UP000598996"/>
    </source>
</evidence>
<dbReference type="Gene3D" id="1.25.40.10">
    <property type="entry name" value="Tetratricopeptide repeat domain"/>
    <property type="match status" value="2"/>
</dbReference>
<accession>A0ABS1VKR6</accession>
<sequence length="896" mass="94420">MGVRLVGRVAEVVALDRLRAAAQQGAGGVVLLVGEPGIGKTAVVEEAAARAAAAGVTVLAGRADPDEGAPSFWPWTTLLRDAPAGLSPTLLTLADAGEPAALFRAGREPAAAARFRAVRGTVAALVGAASEHPLMLVLEDLHWADAASLSLLAALSREITSSRILVVGTTRQLAADPSAPDLSHAEVLELGPWDVAAVGDYLAAHLGAGLKVHSGWAAAVHRLGGGNPLYTRELARLLAREGRLSKPAGAVNLPDGLRRLMARRTGQLTPACREMLALAAAYGAEVDVAVLEKLVPVATLGEAVAAGVLVDDPQAPARVRFGHELVRQALYDGLGRDDRIRAHAAIAAALEERGSPAEIARHRVRAAGDGDSRATATAACVTAARAAARGLDHSEAVHWLGRALDNTPGDAHLRLERAEAAYRDGQLDVALSDCEAVIDELGAPAALVIRGLGGPLAPALLRLCERALAQELDDADRAKVLSQYAFLLAEDRDPERAERMSREAMTMAEASGRADALVAAVHARHETIDPAARIDETRSLARRSCDLAEPSGRPDAELWGRTWLLDSCLATGELAEFDAEANRLAALVDRLGWPVARWHLLRARAARAFVAGRLTAAHDHAAEARDLAARSQDRSAPYLYLAFLSGLSAFTGDYTWVEPLPLGDDDMPIALAQLGHIAMGRGDQESARDVLRRLRPALPRLPADGRWTFVTIVAGEVAAWVGDLDLAAGCYMRSLSRAGLYLNSMSSCHGAISRSLGTIAAALGDPAAPRHLAEAVAMEERLGAPAFLAQAQIAYAGNLRTTDPRRSRELATAALGTARRLGLTALLGPATALAHDDLTAREREIAALVAEGLTNRAIASRLVLSERTVETHVRNILGKLGLTGRAELRASSQYQH</sequence>
<reference evidence="4 5" key="1">
    <citation type="submission" date="2021-01" db="EMBL/GenBank/DDBJ databases">
        <title>Actinoplanes sp. nov. LDG1-01 isolated from lichen.</title>
        <authorList>
            <person name="Saeng-In P."/>
            <person name="Phongsopitanun W."/>
            <person name="Kanchanasin P."/>
            <person name="Yuki M."/>
            <person name="Kudo T."/>
            <person name="Ohkuma M."/>
            <person name="Tanasupawat S."/>
        </authorList>
    </citation>
    <scope>NUCLEOTIDE SEQUENCE [LARGE SCALE GENOMIC DNA]</scope>
    <source>
        <strain evidence="4 5">LDG1-01</strain>
    </source>
</reference>
<dbReference type="InterPro" id="IPR011990">
    <property type="entry name" value="TPR-like_helical_dom_sf"/>
</dbReference>
<keyword evidence="1" id="KW-0547">Nucleotide-binding</keyword>
<feature type="domain" description="HTH luxR-type" evidence="3">
    <location>
        <begin position="831"/>
        <end position="896"/>
    </location>
</feature>
<dbReference type="PANTHER" id="PTHR16305">
    <property type="entry name" value="TESTICULAR SOLUBLE ADENYLYL CYCLASE"/>
    <property type="match status" value="1"/>
</dbReference>
<evidence type="ECO:0000256" key="2">
    <source>
        <dbReference type="ARBA" id="ARBA00022840"/>
    </source>
</evidence>
<dbReference type="Pfam" id="PF00196">
    <property type="entry name" value="GerE"/>
    <property type="match status" value="1"/>
</dbReference>
<keyword evidence="2" id="KW-0067">ATP-binding</keyword>
<dbReference type="PROSITE" id="PS50043">
    <property type="entry name" value="HTH_LUXR_2"/>
    <property type="match status" value="1"/>
</dbReference>
<dbReference type="InterPro" id="IPR027417">
    <property type="entry name" value="P-loop_NTPase"/>
</dbReference>
<dbReference type="SUPFAM" id="SSF48452">
    <property type="entry name" value="TPR-like"/>
    <property type="match status" value="1"/>
</dbReference>
<dbReference type="EMBL" id="JAENHO010000002">
    <property type="protein sequence ID" value="MBL7254367.1"/>
    <property type="molecule type" value="Genomic_DNA"/>
</dbReference>
<dbReference type="PANTHER" id="PTHR16305:SF35">
    <property type="entry name" value="TRANSCRIPTIONAL ACTIVATOR DOMAIN"/>
    <property type="match status" value="1"/>
</dbReference>
<evidence type="ECO:0000259" key="3">
    <source>
        <dbReference type="PROSITE" id="PS50043"/>
    </source>
</evidence>
<dbReference type="InterPro" id="IPR000792">
    <property type="entry name" value="Tscrpt_reg_LuxR_C"/>
</dbReference>
<dbReference type="PRINTS" id="PR00038">
    <property type="entry name" value="HTHLUXR"/>
</dbReference>
<organism evidence="4 5">
    <name type="scientific">Paractinoplanes lichenicola</name>
    <dbReference type="NCBI Taxonomy" id="2802976"/>
    <lineage>
        <taxon>Bacteria</taxon>
        <taxon>Bacillati</taxon>
        <taxon>Actinomycetota</taxon>
        <taxon>Actinomycetes</taxon>
        <taxon>Micromonosporales</taxon>
        <taxon>Micromonosporaceae</taxon>
        <taxon>Paractinoplanes</taxon>
    </lineage>
</organism>
<dbReference type="Proteomes" id="UP000598996">
    <property type="component" value="Unassembled WGS sequence"/>
</dbReference>
<dbReference type="Gene3D" id="1.10.10.10">
    <property type="entry name" value="Winged helix-like DNA-binding domain superfamily/Winged helix DNA-binding domain"/>
    <property type="match status" value="1"/>
</dbReference>
<evidence type="ECO:0000256" key="1">
    <source>
        <dbReference type="ARBA" id="ARBA00022741"/>
    </source>
</evidence>
<dbReference type="InterPro" id="IPR036388">
    <property type="entry name" value="WH-like_DNA-bd_sf"/>
</dbReference>
<dbReference type="RefSeq" id="WP_202990686.1">
    <property type="nucleotide sequence ID" value="NZ_JAENHO010000002.1"/>
</dbReference>